<organism evidence="1 2">
    <name type="scientific">Ewingella americana (strain ATCC 33852 / DSM 4580 / CCUG 14506 / JCM 5911 / LMG 7869 / NCTC 12157 / CDC 1468-78)</name>
    <dbReference type="NCBI Taxonomy" id="910964"/>
    <lineage>
        <taxon>Bacteria</taxon>
        <taxon>Pseudomonadati</taxon>
        <taxon>Pseudomonadota</taxon>
        <taxon>Gammaproteobacteria</taxon>
        <taxon>Enterobacterales</taxon>
        <taxon>Yersiniaceae</taxon>
        <taxon>Ewingella</taxon>
    </lineage>
</organism>
<reference evidence="1 2" key="1">
    <citation type="submission" date="2014-05" db="EMBL/GenBank/DDBJ databases">
        <title>ATOL: Assembling a taxonomically balanced genome-scale reconstruction of the evolutionary history of the Enterobacteriaceae.</title>
        <authorList>
            <person name="Plunkett G.III."/>
            <person name="Neeno-Eckwall E.C."/>
            <person name="Glasner J.D."/>
            <person name="Perna N.T."/>
        </authorList>
    </citation>
    <scope>NUCLEOTIDE SEQUENCE [LARGE SCALE GENOMIC DNA]</scope>
    <source>
        <strain evidence="1 2">ATCC 33852</strain>
    </source>
</reference>
<protein>
    <submittedName>
        <fullName evidence="1">Uncharacterized protein</fullName>
    </submittedName>
</protein>
<dbReference type="RefSeq" id="WP_128124657.1">
    <property type="nucleotide sequence ID" value="NZ_JMPJ01000075.1"/>
</dbReference>
<proteinExistence type="predicted"/>
<dbReference type="eggNOG" id="ENOG5033XMQ">
    <property type="taxonomic scope" value="Bacteria"/>
</dbReference>
<dbReference type="STRING" id="910964.GEAM_4279"/>
<dbReference type="Proteomes" id="UP000028640">
    <property type="component" value="Unassembled WGS sequence"/>
</dbReference>
<comment type="caution">
    <text evidence="1">The sequence shown here is derived from an EMBL/GenBank/DDBJ whole genome shotgun (WGS) entry which is preliminary data.</text>
</comment>
<dbReference type="EMBL" id="JMPJ01000075">
    <property type="protein sequence ID" value="KFC77428.1"/>
    <property type="molecule type" value="Genomic_DNA"/>
</dbReference>
<evidence type="ECO:0000313" key="2">
    <source>
        <dbReference type="Proteomes" id="UP000028640"/>
    </source>
</evidence>
<dbReference type="AlphaFoldDB" id="A0A085G133"/>
<dbReference type="OrthoDB" id="6627773at2"/>
<dbReference type="GeneID" id="78382329"/>
<name>A0A085G133_EWIA3</name>
<evidence type="ECO:0000313" key="1">
    <source>
        <dbReference type="EMBL" id="KFC77428.1"/>
    </source>
</evidence>
<gene>
    <name evidence="1" type="ORF">GEAM_4279</name>
</gene>
<keyword evidence="2" id="KW-1185">Reference proteome</keyword>
<sequence length="227" mass="25616">MKIEKTKDGEIIIGPIDDLRLTPGLYRSRSGSTQQFGDRIVRGGKVIQECDFSLTPPEKHLYALEISGVWLWVNGCVHCNDNGDKMSYQFCEEHDRCQGCNKKRADCTGIPPRNEHDHGGGMWGSHDDCGVWGWTCHPCHERQEAITREAALSRILPDDEFDENDYEYEDEAKCPYCNAEVCTDESYDADGEELECGECGHAFTLTANHSVTWSTSRIAPVKEQPHD</sequence>
<accession>A0A085G133</accession>